<evidence type="ECO:0000313" key="2">
    <source>
        <dbReference type="WBParaSite" id="HPBE_0000237701-mRNA-1"/>
    </source>
</evidence>
<dbReference type="Proteomes" id="UP000050761">
    <property type="component" value="Unassembled WGS sequence"/>
</dbReference>
<organism evidence="1 2">
    <name type="scientific">Heligmosomoides polygyrus</name>
    <name type="common">Parasitic roundworm</name>
    <dbReference type="NCBI Taxonomy" id="6339"/>
    <lineage>
        <taxon>Eukaryota</taxon>
        <taxon>Metazoa</taxon>
        <taxon>Ecdysozoa</taxon>
        <taxon>Nematoda</taxon>
        <taxon>Chromadorea</taxon>
        <taxon>Rhabditida</taxon>
        <taxon>Rhabditina</taxon>
        <taxon>Rhabditomorpha</taxon>
        <taxon>Strongyloidea</taxon>
        <taxon>Heligmosomidae</taxon>
        <taxon>Heligmosomoides</taxon>
    </lineage>
</organism>
<keyword evidence="1" id="KW-1185">Reference proteome</keyword>
<accession>A0A183F885</accession>
<sequence>LIDKQKKEIMKLKKINAELYSFMAKELTDK</sequence>
<dbReference type="AlphaFoldDB" id="A0A183F885"/>
<evidence type="ECO:0000313" key="1">
    <source>
        <dbReference type="Proteomes" id="UP000050761"/>
    </source>
</evidence>
<protein>
    <submittedName>
        <fullName evidence="2">Transposase</fullName>
    </submittedName>
</protein>
<name>A0A183F885_HELPZ</name>
<proteinExistence type="predicted"/>
<reference evidence="2" key="1">
    <citation type="submission" date="2019-09" db="UniProtKB">
        <authorList>
            <consortium name="WormBaseParasite"/>
        </authorList>
    </citation>
    <scope>IDENTIFICATION</scope>
</reference>
<dbReference type="WBParaSite" id="HPBE_0000237701-mRNA-1">
    <property type="protein sequence ID" value="HPBE_0000237701-mRNA-1"/>
    <property type="gene ID" value="HPBE_0000237701"/>
</dbReference>